<protein>
    <recommendedName>
        <fullName evidence="3">F-box domain-containing protein</fullName>
    </recommendedName>
</protein>
<evidence type="ECO:0008006" key="3">
    <source>
        <dbReference type="Google" id="ProtNLM"/>
    </source>
</evidence>
<name>A0AAV9XG61_9PEZI</name>
<dbReference type="AlphaFoldDB" id="A0AAV9XG61"/>
<dbReference type="Proteomes" id="UP001365542">
    <property type="component" value="Unassembled WGS sequence"/>
</dbReference>
<accession>A0AAV9XG61</accession>
<organism evidence="1 2">
    <name type="scientific">Orbilia ellipsospora</name>
    <dbReference type="NCBI Taxonomy" id="2528407"/>
    <lineage>
        <taxon>Eukaryota</taxon>
        <taxon>Fungi</taxon>
        <taxon>Dikarya</taxon>
        <taxon>Ascomycota</taxon>
        <taxon>Pezizomycotina</taxon>
        <taxon>Orbiliomycetes</taxon>
        <taxon>Orbiliales</taxon>
        <taxon>Orbiliaceae</taxon>
        <taxon>Orbilia</taxon>
    </lineage>
</organism>
<keyword evidence="2" id="KW-1185">Reference proteome</keyword>
<evidence type="ECO:0000313" key="2">
    <source>
        <dbReference type="Proteomes" id="UP001365542"/>
    </source>
</evidence>
<reference evidence="1 2" key="1">
    <citation type="submission" date="2019-10" db="EMBL/GenBank/DDBJ databases">
        <authorList>
            <person name="Palmer J.M."/>
        </authorList>
    </citation>
    <scope>NUCLEOTIDE SEQUENCE [LARGE SCALE GENOMIC DNA]</scope>
    <source>
        <strain evidence="1 2">TWF694</strain>
    </source>
</reference>
<evidence type="ECO:0000313" key="1">
    <source>
        <dbReference type="EMBL" id="KAK6539947.1"/>
    </source>
</evidence>
<dbReference type="EMBL" id="JAVHJO010000005">
    <property type="protein sequence ID" value="KAK6539947.1"/>
    <property type="molecule type" value="Genomic_DNA"/>
</dbReference>
<comment type="caution">
    <text evidence="1">The sequence shown here is derived from an EMBL/GenBank/DDBJ whole genome shotgun (WGS) entry which is preliminary data.</text>
</comment>
<sequence>MRTATHFPLLEFLSNDYLLMQTCPYFLPHETLNLALCSKNFYNLLFHTPGVFRHVDISLSSVVPTNQPQHQIVLRRNSIDILSSRLLGRNTQTLILDGLPMNFDKLTNLLLSPNQRISILSVRDCALNQPVFMQTLHFLVRPGSTSPLKGVYMFNKSNGKARSKNKWQRIRYGEIEFIEGWAETVLACEGKILFDVGICKGSKHMSFQPLEDGTNVSAAAEIELGSTPVSVQSGFSAFAWSANDSEQSSVTSTSAGEDSWIPPQMAPKLATKTIRGSCEGCKMPPVGCTSKLYAPVPVLTSDIKVACRPRLGETEEVSMCEDCTKERLCEGCGKWWCENCYDAGMGRVCGIQKGGVLLDCYDCGRTCYDCKKDTLRECRGCRGNFCAAHDVSGSELYCDWCYK</sequence>
<proteinExistence type="predicted"/>
<gene>
    <name evidence="1" type="ORF">TWF694_008781</name>
</gene>